<accession>A0A557QKH0</accession>
<dbReference type="RefSeq" id="WP_144310640.1">
    <property type="nucleotide sequence ID" value="NZ_VMNK01000015.1"/>
</dbReference>
<dbReference type="PROSITE" id="PS51063">
    <property type="entry name" value="HTH_CRP_2"/>
    <property type="match status" value="1"/>
</dbReference>
<evidence type="ECO:0000256" key="2">
    <source>
        <dbReference type="ARBA" id="ARBA00023125"/>
    </source>
</evidence>
<evidence type="ECO:0000256" key="1">
    <source>
        <dbReference type="ARBA" id="ARBA00023015"/>
    </source>
</evidence>
<keyword evidence="2" id="KW-0238">DNA-binding</keyword>
<gene>
    <name evidence="5" type="ORF">FHP91_16710</name>
</gene>
<dbReference type="EMBL" id="VMNK01000015">
    <property type="protein sequence ID" value="TVO53411.1"/>
    <property type="molecule type" value="Genomic_DNA"/>
</dbReference>
<dbReference type="InterPro" id="IPR036390">
    <property type="entry name" value="WH_DNA-bd_sf"/>
</dbReference>
<dbReference type="InterPro" id="IPR000595">
    <property type="entry name" value="cNMP-bd_dom"/>
</dbReference>
<dbReference type="Gene3D" id="2.60.120.10">
    <property type="entry name" value="Jelly Rolls"/>
    <property type="match status" value="1"/>
</dbReference>
<organism evidence="5 6">
    <name type="scientific">Denitromonas halophila</name>
    <dbReference type="NCBI Taxonomy" id="1629404"/>
    <lineage>
        <taxon>Bacteria</taxon>
        <taxon>Pseudomonadati</taxon>
        <taxon>Pseudomonadota</taxon>
        <taxon>Betaproteobacteria</taxon>
        <taxon>Rhodocyclales</taxon>
        <taxon>Zoogloeaceae</taxon>
        <taxon>Denitromonas</taxon>
    </lineage>
</organism>
<dbReference type="PANTHER" id="PTHR24567:SF74">
    <property type="entry name" value="HTH-TYPE TRANSCRIPTIONAL REGULATOR ARCR"/>
    <property type="match status" value="1"/>
</dbReference>
<sequence>MPPANRLLSALPSKDRRRFLSGCESVGLAFGDVLTEPGDPIRHVYFPTQSFISLVMPVSGHSGLEVGLVGDEGMLGISLSLGVDRSSFHAVVQGEGMALRLDAARFCHELALSSALQGILKHYIAVVLGQLAQTAACARFHVVEARLARWLLMSGDRAHSPTFHVTHEFLAYMLGVRRVGVTKAASSLQARGLIGYRRGDVTIVDRPALESVCCGCYAADNTVYAKVMG</sequence>
<dbReference type="InterPro" id="IPR014710">
    <property type="entry name" value="RmlC-like_jellyroll"/>
</dbReference>
<keyword evidence="1" id="KW-0805">Transcription regulation</keyword>
<evidence type="ECO:0000259" key="4">
    <source>
        <dbReference type="PROSITE" id="PS51063"/>
    </source>
</evidence>
<dbReference type="SUPFAM" id="SSF46785">
    <property type="entry name" value="Winged helix' DNA-binding domain"/>
    <property type="match status" value="1"/>
</dbReference>
<protein>
    <submittedName>
        <fullName evidence="5">Crp/Fnr family transcriptional regulator</fullName>
    </submittedName>
</protein>
<evidence type="ECO:0000256" key="3">
    <source>
        <dbReference type="ARBA" id="ARBA00023163"/>
    </source>
</evidence>
<reference evidence="5 6" key="1">
    <citation type="submission" date="2019-07" db="EMBL/GenBank/DDBJ databases">
        <title>The pathways for chlorine oxyanion respiration interact through the shared metabolite chlorate.</title>
        <authorList>
            <person name="Barnum T.P."/>
            <person name="Cheng Y."/>
            <person name="Hill K.A."/>
            <person name="Lucas L.N."/>
            <person name="Carlson H.K."/>
            <person name="Coates J.D."/>
        </authorList>
    </citation>
    <scope>NUCLEOTIDE SEQUENCE [LARGE SCALE GENOMIC DNA]</scope>
    <source>
        <strain evidence="5 6">SFB-3</strain>
    </source>
</reference>
<dbReference type="PANTHER" id="PTHR24567">
    <property type="entry name" value="CRP FAMILY TRANSCRIPTIONAL REGULATORY PROTEIN"/>
    <property type="match status" value="1"/>
</dbReference>
<comment type="caution">
    <text evidence="5">The sequence shown here is derived from an EMBL/GenBank/DDBJ whole genome shotgun (WGS) entry which is preliminary data.</text>
</comment>
<feature type="domain" description="HTH crp-type" evidence="4">
    <location>
        <begin position="141"/>
        <end position="207"/>
    </location>
</feature>
<proteinExistence type="predicted"/>
<dbReference type="SUPFAM" id="SSF51206">
    <property type="entry name" value="cAMP-binding domain-like"/>
    <property type="match status" value="1"/>
</dbReference>
<evidence type="ECO:0000313" key="5">
    <source>
        <dbReference type="EMBL" id="TVO53411.1"/>
    </source>
</evidence>
<dbReference type="Pfam" id="PF13545">
    <property type="entry name" value="HTH_Crp_2"/>
    <property type="match status" value="1"/>
</dbReference>
<dbReference type="GO" id="GO:0003677">
    <property type="term" value="F:DNA binding"/>
    <property type="evidence" value="ECO:0007669"/>
    <property type="project" value="UniProtKB-KW"/>
</dbReference>
<dbReference type="InterPro" id="IPR050397">
    <property type="entry name" value="Env_Response_Regulators"/>
</dbReference>
<keyword evidence="6" id="KW-1185">Reference proteome</keyword>
<dbReference type="AlphaFoldDB" id="A0A557QKH0"/>
<dbReference type="Proteomes" id="UP000319502">
    <property type="component" value="Unassembled WGS sequence"/>
</dbReference>
<keyword evidence="3" id="KW-0804">Transcription</keyword>
<evidence type="ECO:0000313" key="6">
    <source>
        <dbReference type="Proteomes" id="UP000319502"/>
    </source>
</evidence>
<dbReference type="InterPro" id="IPR012318">
    <property type="entry name" value="HTH_CRP"/>
</dbReference>
<name>A0A557QKH0_9RHOO</name>
<dbReference type="GO" id="GO:0003700">
    <property type="term" value="F:DNA-binding transcription factor activity"/>
    <property type="evidence" value="ECO:0007669"/>
    <property type="project" value="TreeGrafter"/>
</dbReference>
<dbReference type="CDD" id="cd00038">
    <property type="entry name" value="CAP_ED"/>
    <property type="match status" value="1"/>
</dbReference>
<dbReference type="OrthoDB" id="8969464at2"/>
<dbReference type="InterPro" id="IPR018490">
    <property type="entry name" value="cNMP-bd_dom_sf"/>
</dbReference>
<dbReference type="GO" id="GO:0005829">
    <property type="term" value="C:cytosol"/>
    <property type="evidence" value="ECO:0007669"/>
    <property type="project" value="TreeGrafter"/>
</dbReference>